<dbReference type="PANTHER" id="PTHR35011">
    <property type="entry name" value="2,3-DIKETO-L-GULONATE TRAP TRANSPORTER SMALL PERMEASE PROTEIN YIAM"/>
    <property type="match status" value="1"/>
</dbReference>
<feature type="transmembrane region" description="Helical" evidence="9">
    <location>
        <begin position="152"/>
        <end position="172"/>
    </location>
</feature>
<evidence type="ECO:0000259" key="10">
    <source>
        <dbReference type="Pfam" id="PF04290"/>
    </source>
</evidence>
<dbReference type="GO" id="GO:0022857">
    <property type="term" value="F:transmembrane transporter activity"/>
    <property type="evidence" value="ECO:0007669"/>
    <property type="project" value="TreeGrafter"/>
</dbReference>
<dbReference type="RefSeq" id="WP_173729783.1">
    <property type="nucleotide sequence ID" value="NZ_JABTTE010000002.1"/>
</dbReference>
<evidence type="ECO:0000256" key="4">
    <source>
        <dbReference type="ARBA" id="ARBA00022519"/>
    </source>
</evidence>
<dbReference type="Proteomes" id="UP000625804">
    <property type="component" value="Unassembled WGS sequence"/>
</dbReference>
<reference evidence="11" key="1">
    <citation type="submission" date="2020-06" db="EMBL/GenBank/DDBJ databases">
        <title>A novel thermopfilic bacterium from Erzurum, Turkey.</title>
        <authorList>
            <person name="Adiguzel A."/>
            <person name="Ay H."/>
            <person name="Baltaci M.O."/>
        </authorList>
    </citation>
    <scope>NUCLEOTIDE SEQUENCE</scope>
    <source>
        <strain evidence="11">P2</strain>
    </source>
</reference>
<keyword evidence="6 9" id="KW-1133">Transmembrane helix</keyword>
<evidence type="ECO:0000256" key="8">
    <source>
        <dbReference type="ARBA" id="ARBA00038436"/>
    </source>
</evidence>
<dbReference type="InterPro" id="IPR055348">
    <property type="entry name" value="DctQ"/>
</dbReference>
<feature type="transmembrane region" description="Helical" evidence="9">
    <location>
        <begin position="111"/>
        <end position="132"/>
    </location>
</feature>
<protein>
    <submittedName>
        <fullName evidence="11">TRAP transporter small permease</fullName>
    </submittedName>
</protein>
<gene>
    <name evidence="11" type="ORF">HR057_02260</name>
</gene>
<keyword evidence="2" id="KW-0813">Transport</keyword>
<comment type="similarity">
    <text evidence="8">Belongs to the TRAP transporter small permease family.</text>
</comment>
<feature type="transmembrane region" description="Helical" evidence="9">
    <location>
        <begin position="43"/>
        <end position="62"/>
    </location>
</feature>
<evidence type="ECO:0000256" key="1">
    <source>
        <dbReference type="ARBA" id="ARBA00004429"/>
    </source>
</evidence>
<keyword evidence="12" id="KW-1185">Reference proteome</keyword>
<feature type="transmembrane region" description="Helical" evidence="9">
    <location>
        <begin position="74"/>
        <end position="91"/>
    </location>
</feature>
<evidence type="ECO:0000256" key="6">
    <source>
        <dbReference type="ARBA" id="ARBA00022989"/>
    </source>
</evidence>
<dbReference type="EMBL" id="JABTTE010000002">
    <property type="protein sequence ID" value="NSL50584.1"/>
    <property type="molecule type" value="Genomic_DNA"/>
</dbReference>
<organism evidence="11 12">
    <name type="scientific">Calidifontibacillus erzurumensis</name>
    <dbReference type="NCBI Taxonomy" id="2741433"/>
    <lineage>
        <taxon>Bacteria</taxon>
        <taxon>Bacillati</taxon>
        <taxon>Bacillota</taxon>
        <taxon>Bacilli</taxon>
        <taxon>Bacillales</taxon>
        <taxon>Bacillaceae</taxon>
        <taxon>Calidifontibacillus/Schinkia group</taxon>
        <taxon>Calidifontibacillus</taxon>
    </lineage>
</organism>
<proteinExistence type="inferred from homology"/>
<accession>A0A8J8GB69</accession>
<dbReference type="GO" id="GO:0005886">
    <property type="term" value="C:plasma membrane"/>
    <property type="evidence" value="ECO:0007669"/>
    <property type="project" value="UniProtKB-SubCell"/>
</dbReference>
<dbReference type="Pfam" id="PF04290">
    <property type="entry name" value="DctQ"/>
    <property type="match status" value="1"/>
</dbReference>
<dbReference type="AlphaFoldDB" id="A0A8J8GB69"/>
<dbReference type="GO" id="GO:0015740">
    <property type="term" value="P:C4-dicarboxylate transport"/>
    <property type="evidence" value="ECO:0007669"/>
    <property type="project" value="TreeGrafter"/>
</dbReference>
<keyword evidence="4" id="KW-0997">Cell inner membrane</keyword>
<dbReference type="InterPro" id="IPR007387">
    <property type="entry name" value="TRAP_DctQ"/>
</dbReference>
<evidence type="ECO:0000256" key="2">
    <source>
        <dbReference type="ARBA" id="ARBA00022448"/>
    </source>
</evidence>
<evidence type="ECO:0000256" key="9">
    <source>
        <dbReference type="SAM" id="Phobius"/>
    </source>
</evidence>
<name>A0A8J8GB69_9BACI</name>
<evidence type="ECO:0000256" key="7">
    <source>
        <dbReference type="ARBA" id="ARBA00023136"/>
    </source>
</evidence>
<comment type="caution">
    <text evidence="11">The sequence shown here is derived from an EMBL/GenBank/DDBJ whole genome shotgun (WGS) entry which is preliminary data.</text>
</comment>
<keyword evidence="5 9" id="KW-0812">Transmembrane</keyword>
<keyword evidence="3" id="KW-1003">Cell membrane</keyword>
<keyword evidence="7 9" id="KW-0472">Membrane</keyword>
<evidence type="ECO:0000256" key="3">
    <source>
        <dbReference type="ARBA" id="ARBA00022475"/>
    </source>
</evidence>
<feature type="domain" description="Tripartite ATP-independent periplasmic transporters DctQ component" evidence="10">
    <location>
        <begin position="48"/>
        <end position="178"/>
    </location>
</feature>
<comment type="subcellular location">
    <subcellularLocation>
        <location evidence="1">Cell inner membrane</location>
        <topology evidence="1">Multi-pass membrane protein</topology>
    </subcellularLocation>
</comment>
<dbReference type="PANTHER" id="PTHR35011:SF10">
    <property type="entry name" value="TRAP TRANSPORTER SMALL PERMEASE PROTEIN"/>
    <property type="match status" value="1"/>
</dbReference>
<sequence length="185" mass="20935">MNEPQLQTENQEIQVQSPLETFVQGLERCTVWLNIILHKISSVFLMVLMFLTAADVAGRYFFNKPITGTYELTALLLAIMVFFSMGTGQIYKNHIEIDFFTKKFSEPTQQALRNIFSFVLFVLLALMAWQLYNFTVRIWASGETSGDLGIPLYLITGFSIIGVIAFALTLLLDSLQAFLKAVNSK</sequence>
<evidence type="ECO:0000256" key="5">
    <source>
        <dbReference type="ARBA" id="ARBA00022692"/>
    </source>
</evidence>
<evidence type="ECO:0000313" key="11">
    <source>
        <dbReference type="EMBL" id="NSL50584.1"/>
    </source>
</evidence>
<evidence type="ECO:0000313" key="12">
    <source>
        <dbReference type="Proteomes" id="UP000625804"/>
    </source>
</evidence>